<dbReference type="EC" id="2.5.1.78" evidence="3"/>
<dbReference type="AlphaFoldDB" id="A0A382P9Y0"/>
<name>A0A382P9Y0_9ZZZZ</name>
<keyword evidence="5" id="KW-0808">Transferase</keyword>
<evidence type="ECO:0000256" key="3">
    <source>
        <dbReference type="ARBA" id="ARBA00012664"/>
    </source>
</evidence>
<dbReference type="InterPro" id="IPR036467">
    <property type="entry name" value="LS/RS_sf"/>
</dbReference>
<feature type="non-terminal residue" evidence="7">
    <location>
        <position position="1"/>
    </location>
</feature>
<organism evidence="7">
    <name type="scientific">marine metagenome</name>
    <dbReference type="NCBI Taxonomy" id="408172"/>
    <lineage>
        <taxon>unclassified sequences</taxon>
        <taxon>metagenomes</taxon>
        <taxon>ecological metagenomes</taxon>
    </lineage>
</organism>
<protein>
    <recommendedName>
        <fullName evidence="3">6,7-dimethyl-8-ribityllumazine synthase</fullName>
        <ecNumber evidence="3">2.5.1.78</ecNumber>
    </recommendedName>
</protein>
<dbReference type="CDD" id="cd09209">
    <property type="entry name" value="Lumazine_synthase-I"/>
    <property type="match status" value="1"/>
</dbReference>
<dbReference type="GO" id="GO:0009349">
    <property type="term" value="C:riboflavin synthase complex"/>
    <property type="evidence" value="ECO:0007669"/>
    <property type="project" value="InterPro"/>
</dbReference>
<sequence>TVAWVPGAFELPLMASTLAKSGNYDAIVCLGVVVKGETTHFDHISTQAATGIEAVSRETGVPVSFGVQTTYTLQQAIDRSGGALGNRGYDATVAALTMVDALKQVRKETEPV</sequence>
<evidence type="ECO:0000313" key="7">
    <source>
        <dbReference type="EMBL" id="SVC70076.1"/>
    </source>
</evidence>
<dbReference type="GO" id="GO:0009231">
    <property type="term" value="P:riboflavin biosynthetic process"/>
    <property type="evidence" value="ECO:0007669"/>
    <property type="project" value="UniProtKB-UniPathway"/>
</dbReference>
<dbReference type="NCBIfam" id="TIGR00114">
    <property type="entry name" value="lumazine-synth"/>
    <property type="match status" value="1"/>
</dbReference>
<dbReference type="Gene3D" id="3.40.50.960">
    <property type="entry name" value="Lumazine/riboflavin synthase"/>
    <property type="match status" value="1"/>
</dbReference>
<evidence type="ECO:0000256" key="1">
    <source>
        <dbReference type="ARBA" id="ARBA00004917"/>
    </source>
</evidence>
<dbReference type="UniPathway" id="UPA00275">
    <property type="reaction ID" value="UER00404"/>
</dbReference>
<dbReference type="SUPFAM" id="SSF52121">
    <property type="entry name" value="Lumazine synthase"/>
    <property type="match status" value="1"/>
</dbReference>
<evidence type="ECO:0000256" key="4">
    <source>
        <dbReference type="ARBA" id="ARBA00022619"/>
    </source>
</evidence>
<comment type="similarity">
    <text evidence="2">Belongs to the DMRL synthase family.</text>
</comment>
<dbReference type="InterPro" id="IPR034964">
    <property type="entry name" value="LS"/>
</dbReference>
<comment type="catalytic activity">
    <reaction evidence="6">
        <text>(2S)-2-hydroxy-3-oxobutyl phosphate + 5-amino-6-(D-ribitylamino)uracil = 6,7-dimethyl-8-(1-D-ribityl)lumazine + phosphate + 2 H2O + H(+)</text>
        <dbReference type="Rhea" id="RHEA:26152"/>
        <dbReference type="ChEBI" id="CHEBI:15377"/>
        <dbReference type="ChEBI" id="CHEBI:15378"/>
        <dbReference type="ChEBI" id="CHEBI:15934"/>
        <dbReference type="ChEBI" id="CHEBI:43474"/>
        <dbReference type="ChEBI" id="CHEBI:58201"/>
        <dbReference type="ChEBI" id="CHEBI:58830"/>
        <dbReference type="EC" id="2.5.1.78"/>
    </reaction>
</comment>
<evidence type="ECO:0000256" key="6">
    <source>
        <dbReference type="ARBA" id="ARBA00048785"/>
    </source>
</evidence>
<keyword evidence="4" id="KW-0686">Riboflavin biosynthesis</keyword>
<comment type="pathway">
    <text evidence="1">Cofactor biosynthesis; riboflavin biosynthesis; riboflavin from 2-hydroxy-3-oxobutyl phosphate and 5-amino-6-(D-ribitylamino)uracil: step 1/2.</text>
</comment>
<dbReference type="PANTHER" id="PTHR21058:SF0">
    <property type="entry name" value="6,7-DIMETHYL-8-RIBITYLLUMAZINE SYNTHASE"/>
    <property type="match status" value="1"/>
</dbReference>
<dbReference type="InterPro" id="IPR002180">
    <property type="entry name" value="LS/RS"/>
</dbReference>
<dbReference type="GO" id="GO:0000906">
    <property type="term" value="F:6,7-dimethyl-8-ribityllumazine synthase activity"/>
    <property type="evidence" value="ECO:0007669"/>
    <property type="project" value="UniProtKB-EC"/>
</dbReference>
<proteinExistence type="inferred from homology"/>
<dbReference type="EMBL" id="UINC01105834">
    <property type="protein sequence ID" value="SVC70076.1"/>
    <property type="molecule type" value="Genomic_DNA"/>
</dbReference>
<dbReference type="PANTHER" id="PTHR21058">
    <property type="entry name" value="6,7-DIMETHYL-8-RIBITYLLUMAZINE SYNTHASE DMRL SYNTHASE LUMAZINE SYNTHASE"/>
    <property type="match status" value="1"/>
</dbReference>
<evidence type="ECO:0000256" key="2">
    <source>
        <dbReference type="ARBA" id="ARBA00007424"/>
    </source>
</evidence>
<accession>A0A382P9Y0</accession>
<evidence type="ECO:0000256" key="5">
    <source>
        <dbReference type="ARBA" id="ARBA00022679"/>
    </source>
</evidence>
<reference evidence="7" key="1">
    <citation type="submission" date="2018-05" db="EMBL/GenBank/DDBJ databases">
        <authorList>
            <person name="Lanie J.A."/>
            <person name="Ng W.-L."/>
            <person name="Kazmierczak K.M."/>
            <person name="Andrzejewski T.M."/>
            <person name="Davidsen T.M."/>
            <person name="Wayne K.J."/>
            <person name="Tettelin H."/>
            <person name="Glass J.I."/>
            <person name="Rusch D."/>
            <person name="Podicherti R."/>
            <person name="Tsui H.-C.T."/>
            <person name="Winkler M.E."/>
        </authorList>
    </citation>
    <scope>NUCLEOTIDE SEQUENCE</scope>
</reference>
<dbReference type="GO" id="GO:0005829">
    <property type="term" value="C:cytosol"/>
    <property type="evidence" value="ECO:0007669"/>
    <property type="project" value="TreeGrafter"/>
</dbReference>
<gene>
    <name evidence="7" type="ORF">METZ01_LOCUS322930</name>
</gene>
<dbReference type="Pfam" id="PF00885">
    <property type="entry name" value="DMRL_synthase"/>
    <property type="match status" value="1"/>
</dbReference>